<dbReference type="PANTHER" id="PTHR24401:SF29">
    <property type="entry name" value="SI:CH211-243P7.3-RELATED"/>
    <property type="match status" value="1"/>
</dbReference>
<dbReference type="InterPro" id="IPR046616">
    <property type="entry name" value="DUF6729"/>
</dbReference>
<accession>A0A498LRI0</accession>
<keyword evidence="3" id="KW-1185">Reference proteome</keyword>
<sequence>MDSHFAPCRSYLGFKGPVQVVSKRQPKMDYARVDRMWWYPPFPPLTLTEEPCVVSLDATKAVEHEAHLSTFGLPEDLTSAGLHQELMQLACDMKVIRLNRHRHVGISVSQIQKKLEKHHTEMGSTKKFLRNFLGTWATSVANGHEQVIMSVLTANKDSGLEVMMSGFINRYEGAAVAPPEVLYVGEDCCGSNSLRKTSKEWKDMEVRLDISEFM</sequence>
<evidence type="ECO:0000313" key="3">
    <source>
        <dbReference type="Proteomes" id="UP000290572"/>
    </source>
</evidence>
<evidence type="ECO:0000313" key="2">
    <source>
        <dbReference type="EMBL" id="RXN09696.1"/>
    </source>
</evidence>
<feature type="domain" description="DUF6729" evidence="1">
    <location>
        <begin position="87"/>
        <end position="122"/>
    </location>
</feature>
<dbReference type="Pfam" id="PF20499">
    <property type="entry name" value="DUF6729"/>
    <property type="match status" value="1"/>
</dbReference>
<protein>
    <recommendedName>
        <fullName evidence="1">DUF6729 domain-containing protein</fullName>
    </recommendedName>
</protein>
<proteinExistence type="predicted"/>
<dbReference type="EMBL" id="QBIY01013255">
    <property type="protein sequence ID" value="RXN09696.1"/>
    <property type="molecule type" value="Genomic_DNA"/>
</dbReference>
<name>A0A498LRI0_LABRO</name>
<dbReference type="PANTHER" id="PTHR24401">
    <property type="entry name" value="SI:CH211-243P7.3-RELATED"/>
    <property type="match status" value="1"/>
</dbReference>
<reference evidence="2 3" key="1">
    <citation type="submission" date="2018-03" db="EMBL/GenBank/DDBJ databases">
        <title>Draft genome sequence of Rohu Carp (Labeo rohita).</title>
        <authorList>
            <person name="Das P."/>
            <person name="Kushwaha B."/>
            <person name="Joshi C.G."/>
            <person name="Kumar D."/>
            <person name="Nagpure N.S."/>
            <person name="Sahoo L."/>
            <person name="Das S.P."/>
            <person name="Bit A."/>
            <person name="Patnaik S."/>
            <person name="Meher P.K."/>
            <person name="Jayasankar P."/>
            <person name="Koringa P.G."/>
            <person name="Patel N.V."/>
            <person name="Hinsu A.T."/>
            <person name="Kumar R."/>
            <person name="Pandey M."/>
            <person name="Agarwal S."/>
            <person name="Srivastava S."/>
            <person name="Singh M."/>
            <person name="Iquebal M.A."/>
            <person name="Jaiswal S."/>
            <person name="Angadi U.B."/>
            <person name="Kumar N."/>
            <person name="Raza M."/>
            <person name="Shah T.M."/>
            <person name="Rai A."/>
            <person name="Jena J.K."/>
        </authorList>
    </citation>
    <scope>NUCLEOTIDE SEQUENCE [LARGE SCALE GENOMIC DNA]</scope>
    <source>
        <strain evidence="2">DASCIFA01</strain>
        <tissue evidence="2">Testis</tissue>
    </source>
</reference>
<evidence type="ECO:0000259" key="1">
    <source>
        <dbReference type="Pfam" id="PF20499"/>
    </source>
</evidence>
<comment type="caution">
    <text evidence="2">The sequence shown here is derived from an EMBL/GenBank/DDBJ whole genome shotgun (WGS) entry which is preliminary data.</text>
</comment>
<organism evidence="2 3">
    <name type="scientific">Labeo rohita</name>
    <name type="common">Indian major carp</name>
    <name type="synonym">Cyprinus rohita</name>
    <dbReference type="NCBI Taxonomy" id="84645"/>
    <lineage>
        <taxon>Eukaryota</taxon>
        <taxon>Metazoa</taxon>
        <taxon>Chordata</taxon>
        <taxon>Craniata</taxon>
        <taxon>Vertebrata</taxon>
        <taxon>Euteleostomi</taxon>
        <taxon>Actinopterygii</taxon>
        <taxon>Neopterygii</taxon>
        <taxon>Teleostei</taxon>
        <taxon>Ostariophysi</taxon>
        <taxon>Cypriniformes</taxon>
        <taxon>Cyprinidae</taxon>
        <taxon>Labeoninae</taxon>
        <taxon>Labeonini</taxon>
        <taxon>Labeo</taxon>
    </lineage>
</organism>
<dbReference type="AlphaFoldDB" id="A0A498LRI0"/>
<dbReference type="Proteomes" id="UP000290572">
    <property type="component" value="Unassembled WGS sequence"/>
</dbReference>
<gene>
    <name evidence="2" type="ORF">ROHU_031363</name>
</gene>